<comment type="catalytic activity">
    <reaction evidence="1">
        <text>2-phosphoglycolate + H2O = glycolate + phosphate</text>
        <dbReference type="Rhea" id="RHEA:14369"/>
        <dbReference type="ChEBI" id="CHEBI:15377"/>
        <dbReference type="ChEBI" id="CHEBI:29805"/>
        <dbReference type="ChEBI" id="CHEBI:43474"/>
        <dbReference type="ChEBI" id="CHEBI:58033"/>
        <dbReference type="EC" id="3.1.3.18"/>
    </reaction>
</comment>
<accession>A0A0M4DBQ2</accession>
<dbReference type="Pfam" id="PF00702">
    <property type="entry name" value="Hydrolase"/>
    <property type="match status" value="1"/>
</dbReference>
<dbReference type="GO" id="GO:0006281">
    <property type="term" value="P:DNA repair"/>
    <property type="evidence" value="ECO:0007669"/>
    <property type="project" value="TreeGrafter"/>
</dbReference>
<dbReference type="AlphaFoldDB" id="A0A0M4DBQ2"/>
<keyword evidence="6" id="KW-1185">Reference proteome</keyword>
<dbReference type="EMBL" id="CP010802">
    <property type="protein sequence ID" value="ALC17842.1"/>
    <property type="molecule type" value="Genomic_DNA"/>
</dbReference>
<dbReference type="RefSeq" id="WP_053551823.1">
    <property type="nucleotide sequence ID" value="NZ_CP010802.1"/>
</dbReference>
<dbReference type="InterPro" id="IPR050155">
    <property type="entry name" value="HAD-like_hydrolase_sf"/>
</dbReference>
<proteinExistence type="inferred from homology"/>
<comment type="similarity">
    <text evidence="3">Belongs to the HAD-like hydrolase superfamily. CbbY/CbbZ/Gph/YieH family.</text>
</comment>
<dbReference type="SFLD" id="SFLDS00003">
    <property type="entry name" value="Haloacid_Dehalogenase"/>
    <property type="match status" value="1"/>
</dbReference>
<evidence type="ECO:0000313" key="6">
    <source>
        <dbReference type="Proteomes" id="UP000057158"/>
    </source>
</evidence>
<gene>
    <name evidence="5" type="ORF">DSOUD_3117</name>
</gene>
<reference evidence="5 6" key="1">
    <citation type="submission" date="2015-07" db="EMBL/GenBank/DDBJ databases">
        <title>Isolation and Genomic Characterization of a Novel Halophilic Metal-Reducing Deltaproteobacterium from the Deep Subsurface.</title>
        <authorList>
            <person name="Badalamenti J.P."/>
            <person name="Summers Z.M."/>
            <person name="Gralnick J.A."/>
            <person name="Bond D.R."/>
        </authorList>
    </citation>
    <scope>NUCLEOTIDE SEQUENCE [LARGE SCALE GENOMIC DNA]</scope>
    <source>
        <strain evidence="5 6">WTL</strain>
    </source>
</reference>
<sequence>MDADRREGIRGVLFDLDGTLLQVEMGTFIPAYVRGLSACFADLAPRGLFAEVVRATTFALLTSDDGTVTNEELFLSGIERHLGIGADLFNERLLSYCQDGLQSLSSLVRPLPLARPILAACFARGLKVAIATNPVFPRPLVEARLAWAGVADFPFELVTCYDDSRYCKPHPRYFHDVLARLGLAPEETLMVGNDTEHDLGAGQAGIATYLVDTWMVDRLQGAWACDFRGGHSELFRFVESLGGMRNN</sequence>
<evidence type="ECO:0000256" key="4">
    <source>
        <dbReference type="ARBA" id="ARBA00013078"/>
    </source>
</evidence>
<dbReference type="GO" id="GO:0008967">
    <property type="term" value="F:phosphoglycolate phosphatase activity"/>
    <property type="evidence" value="ECO:0007669"/>
    <property type="project" value="UniProtKB-EC"/>
</dbReference>
<dbReference type="STRING" id="1603606.DSOUD_3117"/>
<dbReference type="PANTHER" id="PTHR43434">
    <property type="entry name" value="PHOSPHOGLYCOLATE PHOSPHATASE"/>
    <property type="match status" value="1"/>
</dbReference>
<evidence type="ECO:0000313" key="5">
    <source>
        <dbReference type="EMBL" id="ALC17842.1"/>
    </source>
</evidence>
<dbReference type="InterPro" id="IPR023214">
    <property type="entry name" value="HAD_sf"/>
</dbReference>
<dbReference type="PANTHER" id="PTHR43434:SF1">
    <property type="entry name" value="PHOSPHOGLYCOLATE PHOSPHATASE"/>
    <property type="match status" value="1"/>
</dbReference>
<organism evidence="5 6">
    <name type="scientific">Desulfuromonas soudanensis</name>
    <dbReference type="NCBI Taxonomy" id="1603606"/>
    <lineage>
        <taxon>Bacteria</taxon>
        <taxon>Pseudomonadati</taxon>
        <taxon>Thermodesulfobacteriota</taxon>
        <taxon>Desulfuromonadia</taxon>
        <taxon>Desulfuromonadales</taxon>
        <taxon>Desulfuromonadaceae</taxon>
        <taxon>Desulfuromonas</taxon>
    </lineage>
</organism>
<evidence type="ECO:0000256" key="1">
    <source>
        <dbReference type="ARBA" id="ARBA00000830"/>
    </source>
</evidence>
<dbReference type="KEGG" id="des:DSOUD_3117"/>
<dbReference type="Proteomes" id="UP000057158">
    <property type="component" value="Chromosome"/>
</dbReference>
<protein>
    <recommendedName>
        <fullName evidence="4">phosphoglycolate phosphatase</fullName>
        <ecNumber evidence="4">3.1.3.18</ecNumber>
    </recommendedName>
</protein>
<dbReference type="SUPFAM" id="SSF56784">
    <property type="entry name" value="HAD-like"/>
    <property type="match status" value="1"/>
</dbReference>
<comment type="pathway">
    <text evidence="2">Organic acid metabolism; glycolate biosynthesis; glycolate from 2-phosphoglycolate: step 1/1.</text>
</comment>
<dbReference type="SFLD" id="SFLDG01129">
    <property type="entry name" value="C1.5:_HAD__Beta-PGM__Phosphata"/>
    <property type="match status" value="1"/>
</dbReference>
<evidence type="ECO:0000256" key="3">
    <source>
        <dbReference type="ARBA" id="ARBA00006171"/>
    </source>
</evidence>
<dbReference type="InterPro" id="IPR036412">
    <property type="entry name" value="HAD-like_sf"/>
</dbReference>
<name>A0A0M4DBQ2_9BACT</name>
<dbReference type="Gene3D" id="3.40.50.1000">
    <property type="entry name" value="HAD superfamily/HAD-like"/>
    <property type="match status" value="1"/>
</dbReference>
<dbReference type="EC" id="3.1.3.18" evidence="4"/>
<dbReference type="OrthoDB" id="367448at2"/>
<dbReference type="PATRIC" id="fig|1603606.3.peg.3363"/>
<evidence type="ECO:0000256" key="2">
    <source>
        <dbReference type="ARBA" id="ARBA00004818"/>
    </source>
</evidence>